<dbReference type="PANTHER" id="PTHR23522:SF4">
    <property type="entry name" value="NUCLEOSIDE PERMEASE NUPG-RELATED"/>
    <property type="match status" value="1"/>
</dbReference>
<dbReference type="Proteomes" id="UP000578352">
    <property type="component" value="Unassembled WGS sequence"/>
</dbReference>
<dbReference type="InterPro" id="IPR004740">
    <property type="entry name" value="Nuc_H_symport"/>
</dbReference>
<evidence type="ECO:0000256" key="3">
    <source>
        <dbReference type="ARBA" id="ARBA00022475"/>
    </source>
</evidence>
<feature type="transmembrane region" description="Helical" evidence="7">
    <location>
        <begin position="86"/>
        <end position="110"/>
    </location>
</feature>
<evidence type="ECO:0000313" key="9">
    <source>
        <dbReference type="Proteomes" id="UP000578352"/>
    </source>
</evidence>
<keyword evidence="3" id="KW-1003">Cell membrane</keyword>
<keyword evidence="6 7" id="KW-0472">Membrane</keyword>
<evidence type="ECO:0000256" key="6">
    <source>
        <dbReference type="ARBA" id="ARBA00023136"/>
    </source>
</evidence>
<dbReference type="PANTHER" id="PTHR23522">
    <property type="entry name" value="BLL5896 PROTEIN"/>
    <property type="match status" value="1"/>
</dbReference>
<feature type="transmembrane region" description="Helical" evidence="7">
    <location>
        <begin position="198"/>
        <end position="219"/>
    </location>
</feature>
<dbReference type="SUPFAM" id="SSF103473">
    <property type="entry name" value="MFS general substrate transporter"/>
    <property type="match status" value="1"/>
</dbReference>
<feature type="transmembrane region" description="Helical" evidence="7">
    <location>
        <begin position="149"/>
        <end position="168"/>
    </location>
</feature>
<feature type="transmembrane region" description="Helical" evidence="7">
    <location>
        <begin position="260"/>
        <end position="279"/>
    </location>
</feature>
<evidence type="ECO:0000256" key="5">
    <source>
        <dbReference type="ARBA" id="ARBA00022989"/>
    </source>
</evidence>
<dbReference type="AlphaFoldDB" id="A0A853CYH5"/>
<dbReference type="GO" id="GO:0015213">
    <property type="term" value="F:uridine transmembrane transporter activity"/>
    <property type="evidence" value="ECO:0007669"/>
    <property type="project" value="TreeGrafter"/>
</dbReference>
<feature type="transmembrane region" description="Helical" evidence="7">
    <location>
        <begin position="122"/>
        <end position="143"/>
    </location>
</feature>
<feature type="transmembrane region" description="Helical" evidence="7">
    <location>
        <begin position="358"/>
        <end position="381"/>
    </location>
</feature>
<reference evidence="8 9" key="1">
    <citation type="submission" date="2020-07" db="EMBL/GenBank/DDBJ databases">
        <title>Sequencing the genomes of 1000 actinobacteria strains.</title>
        <authorList>
            <person name="Klenk H.-P."/>
        </authorList>
    </citation>
    <scope>NUCLEOTIDE SEQUENCE [LARGE SCALE GENOMIC DNA]</scope>
    <source>
        <strain evidence="8 9">DSM 15165</strain>
    </source>
</reference>
<evidence type="ECO:0000256" key="4">
    <source>
        <dbReference type="ARBA" id="ARBA00022692"/>
    </source>
</evidence>
<dbReference type="Pfam" id="PF03825">
    <property type="entry name" value="Nuc_H_symport"/>
    <property type="match status" value="1"/>
</dbReference>
<feature type="transmembrane region" description="Helical" evidence="7">
    <location>
        <begin position="31"/>
        <end position="50"/>
    </location>
</feature>
<dbReference type="Gene3D" id="1.20.1250.20">
    <property type="entry name" value="MFS general substrate transporter like domains"/>
    <property type="match status" value="2"/>
</dbReference>
<organism evidence="8 9">
    <name type="scientific">Leifsonia shinshuensis</name>
    <dbReference type="NCBI Taxonomy" id="150026"/>
    <lineage>
        <taxon>Bacteria</taxon>
        <taxon>Bacillati</taxon>
        <taxon>Actinomycetota</taxon>
        <taxon>Actinomycetes</taxon>
        <taxon>Micrococcales</taxon>
        <taxon>Microbacteriaceae</taxon>
        <taxon>Leifsonia</taxon>
    </lineage>
</organism>
<evidence type="ECO:0000313" key="8">
    <source>
        <dbReference type="EMBL" id="NYJ25612.1"/>
    </source>
</evidence>
<dbReference type="GO" id="GO:0015212">
    <property type="term" value="F:cytidine transmembrane transporter activity"/>
    <property type="evidence" value="ECO:0007669"/>
    <property type="project" value="TreeGrafter"/>
</dbReference>
<dbReference type="GO" id="GO:0005886">
    <property type="term" value="C:plasma membrane"/>
    <property type="evidence" value="ECO:0007669"/>
    <property type="project" value="UniProtKB-SubCell"/>
</dbReference>
<feature type="transmembrane region" description="Helical" evidence="7">
    <location>
        <begin position="231"/>
        <end position="253"/>
    </location>
</feature>
<evidence type="ECO:0000256" key="7">
    <source>
        <dbReference type="SAM" id="Phobius"/>
    </source>
</evidence>
<feature type="transmembrane region" description="Helical" evidence="7">
    <location>
        <begin position="285"/>
        <end position="309"/>
    </location>
</feature>
<sequence length="414" mass="43338">MMLLEFVVFGSWFATFGLVLATHGLGAIIGPAYTLAAVAAIASPMLLGAIGDRFLASQKALALAQIAGGIVMALLPTIIASGNGGLTLTLIFVYMLFFQPTLGLANSIAFRHLGTNQKAFPYIRVFGTLGWVIAGLGVGALGLSASTNLFYVTAIASFIFGVYSFTLPSTPAPAKGARFSLGDLVGAKAFSLLKYRNFAVLMICSLLTAVALGVYNTYASPFLGALGIQNVAGVLAIGQAAEVVFVITIPFAVKYLGMKWALLGGMVMWGVRFALFIVAANDHTWVAVLAVALQGICNDFFLVLAAMYIGRVAPVQFSAQAQSMLILVVSGFGQFFGSLFSGFVYAGTVGADPHAGPAAWTPIWIIPIVSAIITAVVWIIFFRYDRKKPLTVLGAEEQSGATIPSTVSAASESA</sequence>
<keyword evidence="5 7" id="KW-1133">Transmembrane helix</keyword>
<evidence type="ECO:0000256" key="2">
    <source>
        <dbReference type="ARBA" id="ARBA00022448"/>
    </source>
</evidence>
<comment type="caution">
    <text evidence="8">The sequence shown here is derived from an EMBL/GenBank/DDBJ whole genome shotgun (WGS) entry which is preliminary data.</text>
</comment>
<feature type="transmembrane region" description="Helical" evidence="7">
    <location>
        <begin position="321"/>
        <end position="346"/>
    </location>
</feature>
<feature type="transmembrane region" description="Helical" evidence="7">
    <location>
        <begin position="62"/>
        <end position="80"/>
    </location>
</feature>
<evidence type="ECO:0000256" key="1">
    <source>
        <dbReference type="ARBA" id="ARBA00004651"/>
    </source>
</evidence>
<gene>
    <name evidence="8" type="ORF">HNR13_003899</name>
</gene>
<keyword evidence="4 7" id="KW-0812">Transmembrane</keyword>
<dbReference type="EMBL" id="JACCFL010000001">
    <property type="protein sequence ID" value="NYJ25612.1"/>
    <property type="molecule type" value="Genomic_DNA"/>
</dbReference>
<protein>
    <submittedName>
        <fullName evidence="8">Nucleoside transporter</fullName>
    </submittedName>
</protein>
<accession>A0A853CYH5</accession>
<keyword evidence="2" id="KW-0813">Transport</keyword>
<dbReference type="InterPro" id="IPR036259">
    <property type="entry name" value="MFS_trans_sf"/>
</dbReference>
<comment type="subcellular location">
    <subcellularLocation>
        <location evidence="1">Cell membrane</location>
        <topology evidence="1">Multi-pass membrane protein</topology>
    </subcellularLocation>
</comment>
<proteinExistence type="predicted"/>
<name>A0A853CYH5_9MICO</name>